<evidence type="ECO:0000313" key="2">
    <source>
        <dbReference type="EMBL" id="MFC4061747.1"/>
    </source>
</evidence>
<reference evidence="3" key="1">
    <citation type="journal article" date="2019" name="Int. J. Syst. Evol. Microbiol.">
        <title>The Global Catalogue of Microorganisms (GCM) 10K type strain sequencing project: providing services to taxonomists for standard genome sequencing and annotation.</title>
        <authorList>
            <consortium name="The Broad Institute Genomics Platform"/>
            <consortium name="The Broad Institute Genome Sequencing Center for Infectious Disease"/>
            <person name="Wu L."/>
            <person name="Ma J."/>
        </authorList>
    </citation>
    <scope>NUCLEOTIDE SEQUENCE [LARGE SCALE GENOMIC DNA]</scope>
    <source>
        <strain evidence="3">TBRC 4489</strain>
    </source>
</reference>
<accession>A0ABV8ICH9</accession>
<dbReference type="InterPro" id="IPR007995">
    <property type="entry name" value="DUF742"/>
</dbReference>
<dbReference type="EMBL" id="JBHSBM010000035">
    <property type="protein sequence ID" value="MFC4061747.1"/>
    <property type="molecule type" value="Genomic_DNA"/>
</dbReference>
<feature type="compositionally biased region" description="Basic residues" evidence="1">
    <location>
        <begin position="1"/>
        <end position="14"/>
    </location>
</feature>
<dbReference type="PANTHER" id="PTHR36221:SF1">
    <property type="entry name" value="DUF742 DOMAIN-CONTAINING PROTEIN"/>
    <property type="match status" value="1"/>
</dbReference>
<keyword evidence="3" id="KW-1185">Reference proteome</keyword>
<evidence type="ECO:0000313" key="3">
    <source>
        <dbReference type="Proteomes" id="UP001595850"/>
    </source>
</evidence>
<comment type="caution">
    <text evidence="2">The sequence shown here is derived from an EMBL/GenBank/DDBJ whole genome shotgun (WGS) entry which is preliminary data.</text>
</comment>
<proteinExistence type="predicted"/>
<gene>
    <name evidence="2" type="ORF">ACFOWE_25885</name>
</gene>
<dbReference type="Proteomes" id="UP001595850">
    <property type="component" value="Unassembled WGS sequence"/>
</dbReference>
<feature type="region of interest" description="Disordered" evidence="1">
    <location>
        <begin position="1"/>
        <end position="29"/>
    </location>
</feature>
<dbReference type="Pfam" id="PF05331">
    <property type="entry name" value="DUF742"/>
    <property type="match status" value="1"/>
</dbReference>
<sequence length="122" mass="13049">RHGMSPRGHSRRGVVRSYTATGGRATPSRSSLDEATLLIADAKMPLAGLPAQAYRVMDLCLPGVLSVSEVAHHLQLPGAVTKVIVSELVGSGHLVARAPFVPTADQHDEDFLRRVLHGLKQL</sequence>
<evidence type="ECO:0000256" key="1">
    <source>
        <dbReference type="SAM" id="MobiDB-lite"/>
    </source>
</evidence>
<dbReference type="PANTHER" id="PTHR36221">
    <property type="entry name" value="DUF742 DOMAIN-CONTAINING PROTEIN"/>
    <property type="match status" value="1"/>
</dbReference>
<protein>
    <submittedName>
        <fullName evidence="2">DUF742 domain-containing protein</fullName>
    </submittedName>
</protein>
<dbReference type="RefSeq" id="WP_377292227.1">
    <property type="nucleotide sequence ID" value="NZ_JBHSBM010000035.1"/>
</dbReference>
<name>A0ABV8ICH9_9ACTN</name>
<organism evidence="2 3">
    <name type="scientific">Planomonospora corallina</name>
    <dbReference type="NCBI Taxonomy" id="1806052"/>
    <lineage>
        <taxon>Bacteria</taxon>
        <taxon>Bacillati</taxon>
        <taxon>Actinomycetota</taxon>
        <taxon>Actinomycetes</taxon>
        <taxon>Streptosporangiales</taxon>
        <taxon>Streptosporangiaceae</taxon>
        <taxon>Planomonospora</taxon>
    </lineage>
</organism>
<feature type="non-terminal residue" evidence="2">
    <location>
        <position position="1"/>
    </location>
</feature>